<accession>A0A0A9HK46</accession>
<proteinExistence type="predicted"/>
<organism evidence="1">
    <name type="scientific">Arundo donax</name>
    <name type="common">Giant reed</name>
    <name type="synonym">Donax arundinaceus</name>
    <dbReference type="NCBI Taxonomy" id="35708"/>
    <lineage>
        <taxon>Eukaryota</taxon>
        <taxon>Viridiplantae</taxon>
        <taxon>Streptophyta</taxon>
        <taxon>Embryophyta</taxon>
        <taxon>Tracheophyta</taxon>
        <taxon>Spermatophyta</taxon>
        <taxon>Magnoliopsida</taxon>
        <taxon>Liliopsida</taxon>
        <taxon>Poales</taxon>
        <taxon>Poaceae</taxon>
        <taxon>PACMAD clade</taxon>
        <taxon>Arundinoideae</taxon>
        <taxon>Arundineae</taxon>
        <taxon>Arundo</taxon>
    </lineage>
</organism>
<dbReference type="EMBL" id="GBRH01162660">
    <property type="protein sequence ID" value="JAE35236.1"/>
    <property type="molecule type" value="Transcribed_RNA"/>
</dbReference>
<reference evidence="1" key="1">
    <citation type="submission" date="2014-09" db="EMBL/GenBank/DDBJ databases">
        <authorList>
            <person name="Magalhaes I.L.F."/>
            <person name="Oliveira U."/>
            <person name="Santos F.R."/>
            <person name="Vidigal T.H.D.A."/>
            <person name="Brescovit A.D."/>
            <person name="Santos A.J."/>
        </authorList>
    </citation>
    <scope>NUCLEOTIDE SEQUENCE</scope>
    <source>
        <tissue evidence="1">Shoot tissue taken approximately 20 cm above the soil surface</tissue>
    </source>
</reference>
<name>A0A0A9HK46_ARUDO</name>
<sequence>MNYTHIKYHIRSKIKGYTVTYVLCIWQ</sequence>
<dbReference type="AlphaFoldDB" id="A0A0A9HK46"/>
<evidence type="ECO:0000313" key="1">
    <source>
        <dbReference type="EMBL" id="JAE35236.1"/>
    </source>
</evidence>
<protein>
    <submittedName>
        <fullName evidence="1">Uncharacterized protein</fullName>
    </submittedName>
</protein>
<reference evidence="1" key="2">
    <citation type="journal article" date="2015" name="Data Brief">
        <title>Shoot transcriptome of the giant reed, Arundo donax.</title>
        <authorList>
            <person name="Barrero R.A."/>
            <person name="Guerrero F.D."/>
            <person name="Moolhuijzen P."/>
            <person name="Goolsby J.A."/>
            <person name="Tidwell J."/>
            <person name="Bellgard S.E."/>
            <person name="Bellgard M.I."/>
        </authorList>
    </citation>
    <scope>NUCLEOTIDE SEQUENCE</scope>
    <source>
        <tissue evidence="1">Shoot tissue taken approximately 20 cm above the soil surface</tissue>
    </source>
</reference>